<dbReference type="InterPro" id="IPR050832">
    <property type="entry name" value="Bact_Acetyltransf"/>
</dbReference>
<reference evidence="4 5" key="1">
    <citation type="submission" date="2018-10" db="EMBL/GenBank/DDBJ databases">
        <title>Isolation from cow dung.</title>
        <authorList>
            <person name="Ling L."/>
        </authorList>
    </citation>
    <scope>NUCLEOTIDE SEQUENCE [LARGE SCALE GENOMIC DNA]</scope>
    <source>
        <strain evidence="4 5">NEAU-LL90</strain>
    </source>
</reference>
<dbReference type="EMBL" id="RFFH01000023">
    <property type="protein sequence ID" value="RMI28293.1"/>
    <property type="molecule type" value="Genomic_DNA"/>
</dbReference>
<accession>A0A3M2KVQ6</accession>
<keyword evidence="1 4" id="KW-0808">Transferase</keyword>
<gene>
    <name evidence="4" type="ORF">EBN03_31090</name>
</gene>
<dbReference type="AlphaFoldDB" id="A0A3M2KVQ6"/>
<comment type="caution">
    <text evidence="4">The sequence shown here is derived from an EMBL/GenBank/DDBJ whole genome shotgun (WGS) entry which is preliminary data.</text>
</comment>
<dbReference type="OrthoDB" id="3814885at2"/>
<dbReference type="Pfam" id="PF00583">
    <property type="entry name" value="Acetyltransf_1"/>
    <property type="match status" value="1"/>
</dbReference>
<evidence type="ECO:0000313" key="5">
    <source>
        <dbReference type="Proteomes" id="UP000279275"/>
    </source>
</evidence>
<organism evidence="4 5">
    <name type="scientific">Nocardia stercoris</name>
    <dbReference type="NCBI Taxonomy" id="2483361"/>
    <lineage>
        <taxon>Bacteria</taxon>
        <taxon>Bacillati</taxon>
        <taxon>Actinomycetota</taxon>
        <taxon>Actinomycetes</taxon>
        <taxon>Mycobacteriales</taxon>
        <taxon>Nocardiaceae</taxon>
        <taxon>Nocardia</taxon>
    </lineage>
</organism>
<evidence type="ECO:0000259" key="3">
    <source>
        <dbReference type="PROSITE" id="PS51186"/>
    </source>
</evidence>
<dbReference type="GO" id="GO:0016747">
    <property type="term" value="F:acyltransferase activity, transferring groups other than amino-acyl groups"/>
    <property type="evidence" value="ECO:0007669"/>
    <property type="project" value="InterPro"/>
</dbReference>
<keyword evidence="5" id="KW-1185">Reference proteome</keyword>
<dbReference type="CDD" id="cd04301">
    <property type="entry name" value="NAT_SF"/>
    <property type="match status" value="1"/>
</dbReference>
<dbReference type="Proteomes" id="UP000279275">
    <property type="component" value="Unassembled WGS sequence"/>
</dbReference>
<dbReference type="RefSeq" id="WP_122191730.1">
    <property type="nucleotide sequence ID" value="NZ_RFFH01000023.1"/>
</dbReference>
<dbReference type="SUPFAM" id="SSF55729">
    <property type="entry name" value="Acyl-CoA N-acyltransferases (Nat)"/>
    <property type="match status" value="1"/>
</dbReference>
<proteinExistence type="predicted"/>
<evidence type="ECO:0000256" key="2">
    <source>
        <dbReference type="ARBA" id="ARBA00023315"/>
    </source>
</evidence>
<protein>
    <submittedName>
        <fullName evidence="4">GNAT family N-acetyltransferase</fullName>
    </submittedName>
</protein>
<name>A0A3M2KVQ6_9NOCA</name>
<evidence type="ECO:0000256" key="1">
    <source>
        <dbReference type="ARBA" id="ARBA00022679"/>
    </source>
</evidence>
<keyword evidence="2" id="KW-0012">Acyltransferase</keyword>
<feature type="domain" description="N-acetyltransferase" evidence="3">
    <location>
        <begin position="145"/>
        <end position="286"/>
    </location>
</feature>
<dbReference type="Gene3D" id="3.40.630.30">
    <property type="match status" value="1"/>
</dbReference>
<dbReference type="PROSITE" id="PS51186">
    <property type="entry name" value="GNAT"/>
    <property type="match status" value="1"/>
</dbReference>
<dbReference type="InterPro" id="IPR000182">
    <property type="entry name" value="GNAT_dom"/>
</dbReference>
<sequence>MHTSLPPEHNGVSTAVVERLSRFQWQATDRRMAVGCGDVAHRRDGRRFVSIDAWHDSVFDQLAAAMAAGLPRPLHTLVDEADSALVSRWERAGFTVRQRIREYLVPTDPQAQVLPGTESAAGRTAAPEAGPTAVLAAGTAVPQRITIVSGAEVDADDVYALDQAIRAEVDAAGGPPLPVMPEYRSDSDDIFDSAQYTVAVADDRLVGLVRVPPVIRMPRIALVAVLTEHRRRGIARALLAHALRDLRDHGVGQAVADVDDTDAAAAALFDSVGGRVRGTVVELVLA</sequence>
<evidence type="ECO:0000313" key="4">
    <source>
        <dbReference type="EMBL" id="RMI28293.1"/>
    </source>
</evidence>
<dbReference type="InterPro" id="IPR016181">
    <property type="entry name" value="Acyl_CoA_acyltransferase"/>
</dbReference>
<dbReference type="PANTHER" id="PTHR43877">
    <property type="entry name" value="AMINOALKYLPHOSPHONATE N-ACETYLTRANSFERASE-RELATED-RELATED"/>
    <property type="match status" value="1"/>
</dbReference>